<protein>
    <submittedName>
        <fullName evidence="1">Uncharacterized protein</fullName>
    </submittedName>
</protein>
<dbReference type="AlphaFoldDB" id="A0AAN8J2E9"/>
<evidence type="ECO:0000313" key="1">
    <source>
        <dbReference type="EMBL" id="KAK5979834.1"/>
    </source>
</evidence>
<gene>
    <name evidence="1" type="ORF">GCK32_000731</name>
</gene>
<organism evidence="1 2">
    <name type="scientific">Trichostrongylus colubriformis</name>
    <name type="common">Black scour worm</name>
    <dbReference type="NCBI Taxonomy" id="6319"/>
    <lineage>
        <taxon>Eukaryota</taxon>
        <taxon>Metazoa</taxon>
        <taxon>Ecdysozoa</taxon>
        <taxon>Nematoda</taxon>
        <taxon>Chromadorea</taxon>
        <taxon>Rhabditida</taxon>
        <taxon>Rhabditina</taxon>
        <taxon>Rhabditomorpha</taxon>
        <taxon>Strongyloidea</taxon>
        <taxon>Trichostrongylidae</taxon>
        <taxon>Trichostrongylus</taxon>
    </lineage>
</organism>
<comment type="caution">
    <text evidence="1">The sequence shown here is derived from an EMBL/GenBank/DDBJ whole genome shotgun (WGS) entry which is preliminary data.</text>
</comment>
<accession>A0AAN8J2E9</accession>
<name>A0AAN8J2E9_TRICO</name>
<proteinExistence type="predicted"/>
<sequence length="106" mass="12275">MEIFPNTSAFNEELWHIKHLIELKPMTFPNGEPTADDIYGVKVHPDGRCEVARDATPLSEEQLRLMDPQKQWSSKELNRQLATRYHGCKDIFETNVYTNSNISIVK</sequence>
<keyword evidence="2" id="KW-1185">Reference proteome</keyword>
<evidence type="ECO:0000313" key="2">
    <source>
        <dbReference type="Proteomes" id="UP001331761"/>
    </source>
</evidence>
<dbReference type="EMBL" id="WIXE01007948">
    <property type="protein sequence ID" value="KAK5979834.1"/>
    <property type="molecule type" value="Genomic_DNA"/>
</dbReference>
<dbReference type="Proteomes" id="UP001331761">
    <property type="component" value="Unassembled WGS sequence"/>
</dbReference>
<reference evidence="1 2" key="1">
    <citation type="submission" date="2019-10" db="EMBL/GenBank/DDBJ databases">
        <title>Assembly and Annotation for the nematode Trichostrongylus colubriformis.</title>
        <authorList>
            <person name="Martin J."/>
        </authorList>
    </citation>
    <scope>NUCLEOTIDE SEQUENCE [LARGE SCALE GENOMIC DNA]</scope>
    <source>
        <strain evidence="1">G859</strain>
        <tissue evidence="1">Whole worm</tissue>
    </source>
</reference>